<name>A0ABR9I7M7_9PSEU</name>
<accession>A0ABR9I7M7</accession>
<dbReference type="Proteomes" id="UP000631670">
    <property type="component" value="Unassembled WGS sequence"/>
</dbReference>
<dbReference type="EMBL" id="JADBEG010000001">
    <property type="protein sequence ID" value="MBE1499198.1"/>
    <property type="molecule type" value="Genomic_DNA"/>
</dbReference>
<proteinExistence type="predicted"/>
<sequence length="85" mass="9934">MSLPGVEVARRRERGMVLELPERFRLPDEKTWPSGYAKIAERVVELPEQLRHMKDARGLADDFLTPLLHPTPPAGRWHPDQRAWR</sequence>
<evidence type="ECO:0000313" key="2">
    <source>
        <dbReference type="Proteomes" id="UP000631670"/>
    </source>
</evidence>
<protein>
    <submittedName>
        <fullName evidence="1">Uncharacterized protein</fullName>
    </submittedName>
</protein>
<evidence type="ECO:0000313" key="1">
    <source>
        <dbReference type="EMBL" id="MBE1499198.1"/>
    </source>
</evidence>
<organism evidence="1 2">
    <name type="scientific">Amycolatopsis lexingtonensis</name>
    <dbReference type="NCBI Taxonomy" id="218822"/>
    <lineage>
        <taxon>Bacteria</taxon>
        <taxon>Bacillati</taxon>
        <taxon>Actinomycetota</taxon>
        <taxon>Actinomycetes</taxon>
        <taxon>Pseudonocardiales</taxon>
        <taxon>Pseudonocardiaceae</taxon>
        <taxon>Amycolatopsis</taxon>
    </lineage>
</organism>
<gene>
    <name evidence="1" type="ORF">H4696_006298</name>
</gene>
<reference evidence="1 2" key="1">
    <citation type="submission" date="2020-10" db="EMBL/GenBank/DDBJ databases">
        <title>Sequencing the genomes of 1000 actinobacteria strains.</title>
        <authorList>
            <person name="Klenk H.-P."/>
        </authorList>
    </citation>
    <scope>NUCLEOTIDE SEQUENCE [LARGE SCALE GENOMIC DNA]</scope>
    <source>
        <strain evidence="1 2">DSM 44653</strain>
    </source>
</reference>
<keyword evidence="2" id="KW-1185">Reference proteome</keyword>
<comment type="caution">
    <text evidence="1">The sequence shown here is derived from an EMBL/GenBank/DDBJ whole genome shotgun (WGS) entry which is preliminary data.</text>
</comment>
<dbReference type="RefSeq" id="WP_225955851.1">
    <property type="nucleotide sequence ID" value="NZ_JADBEG010000001.1"/>
</dbReference>